<proteinExistence type="predicted"/>
<protein>
    <submittedName>
        <fullName evidence="2">Predicted nucleic acid-binding protein, contains PIN domain</fullName>
    </submittedName>
</protein>
<dbReference type="SUPFAM" id="SSF88723">
    <property type="entry name" value="PIN domain-like"/>
    <property type="match status" value="1"/>
</dbReference>
<accession>A0A450WK97</accession>
<organism evidence="2">
    <name type="scientific">Candidatus Kentrum sp. LFY</name>
    <dbReference type="NCBI Taxonomy" id="2126342"/>
    <lineage>
        <taxon>Bacteria</taxon>
        <taxon>Pseudomonadati</taxon>
        <taxon>Pseudomonadota</taxon>
        <taxon>Gammaproteobacteria</taxon>
        <taxon>Candidatus Kentrum</taxon>
    </lineage>
</organism>
<dbReference type="Gene3D" id="3.40.50.1010">
    <property type="entry name" value="5'-nuclease"/>
    <property type="match status" value="1"/>
</dbReference>
<dbReference type="InterPro" id="IPR002716">
    <property type="entry name" value="PIN_dom"/>
</dbReference>
<dbReference type="AlphaFoldDB" id="A0A450WK97"/>
<evidence type="ECO:0000313" key="2">
    <source>
        <dbReference type="EMBL" id="VFK17467.1"/>
    </source>
</evidence>
<name>A0A450WK97_9GAMM</name>
<evidence type="ECO:0000259" key="1">
    <source>
        <dbReference type="Pfam" id="PF01850"/>
    </source>
</evidence>
<feature type="domain" description="PIN" evidence="1">
    <location>
        <begin position="22"/>
        <end position="126"/>
    </location>
</feature>
<dbReference type="Pfam" id="PF01850">
    <property type="entry name" value="PIN"/>
    <property type="match status" value="1"/>
</dbReference>
<dbReference type="EMBL" id="CAADFN010000032">
    <property type="protein sequence ID" value="VFK17467.1"/>
    <property type="molecule type" value="Genomic_DNA"/>
</dbReference>
<reference evidence="2" key="1">
    <citation type="submission" date="2019-02" db="EMBL/GenBank/DDBJ databases">
        <authorList>
            <person name="Gruber-Vodicka R. H."/>
            <person name="Seah K. B. B."/>
        </authorList>
    </citation>
    <scope>NUCLEOTIDE SEQUENCE</scope>
    <source>
        <strain evidence="2">BECK_BY7</strain>
    </source>
</reference>
<gene>
    <name evidence="2" type="ORF">BECKLFY1418C_GA0070996_103211</name>
</gene>
<dbReference type="InterPro" id="IPR029060">
    <property type="entry name" value="PIN-like_dom_sf"/>
</dbReference>
<sequence length="154" mass="17887">MKYWPRSGRNGVKRSMTKRRTYIDANVWIAAVQSDGALLQRVWPVLQSDRKRLVISDFILLEVLPKPLFHRRTRQKRILEQLFSLTEKLTPDHETLLPQAIRLAGDYDLSPMDALHAATALQGQVDEFITLERPTKPLFRIPELHAHSLYSECE</sequence>